<comment type="caution">
    <text evidence="2">The sequence shown here is derived from an EMBL/GenBank/DDBJ whole genome shotgun (WGS) entry which is preliminary data.</text>
</comment>
<sequence length="124" mass="14489">CQMVCFIDSTRLLPRQRMTARRCSQEESDAFEARMNAKIEKEKRAEKMKEEGQAESIKVEIAEGTEKKSVEDENDLMIRFEHDTSPFITDTRGFLVRRPGYRVQKTAVKIIRRSEFESQQVIDA</sequence>
<evidence type="ECO:0000313" key="3">
    <source>
        <dbReference type="Proteomes" id="UP001432322"/>
    </source>
</evidence>
<accession>A0AAV5WKQ6</accession>
<name>A0AAV5WKQ6_9BILA</name>
<dbReference type="AlphaFoldDB" id="A0AAV5WKQ6"/>
<dbReference type="EMBL" id="BTSY01000006">
    <property type="protein sequence ID" value="GMT31319.1"/>
    <property type="molecule type" value="Genomic_DNA"/>
</dbReference>
<evidence type="ECO:0000313" key="2">
    <source>
        <dbReference type="EMBL" id="GMT31319.1"/>
    </source>
</evidence>
<dbReference type="Proteomes" id="UP001432322">
    <property type="component" value="Unassembled WGS sequence"/>
</dbReference>
<protein>
    <submittedName>
        <fullName evidence="2">Uncharacterized protein</fullName>
    </submittedName>
</protein>
<evidence type="ECO:0000256" key="1">
    <source>
        <dbReference type="SAM" id="MobiDB-lite"/>
    </source>
</evidence>
<reference evidence="2" key="1">
    <citation type="submission" date="2023-10" db="EMBL/GenBank/DDBJ databases">
        <title>Genome assembly of Pristionchus species.</title>
        <authorList>
            <person name="Yoshida K."/>
            <person name="Sommer R.J."/>
        </authorList>
    </citation>
    <scope>NUCLEOTIDE SEQUENCE</scope>
    <source>
        <strain evidence="2">RS5133</strain>
    </source>
</reference>
<feature type="region of interest" description="Disordered" evidence="1">
    <location>
        <begin position="45"/>
        <end position="66"/>
    </location>
</feature>
<feature type="non-terminal residue" evidence="2">
    <location>
        <position position="1"/>
    </location>
</feature>
<keyword evidence="3" id="KW-1185">Reference proteome</keyword>
<organism evidence="2 3">
    <name type="scientific">Pristionchus fissidentatus</name>
    <dbReference type="NCBI Taxonomy" id="1538716"/>
    <lineage>
        <taxon>Eukaryota</taxon>
        <taxon>Metazoa</taxon>
        <taxon>Ecdysozoa</taxon>
        <taxon>Nematoda</taxon>
        <taxon>Chromadorea</taxon>
        <taxon>Rhabditida</taxon>
        <taxon>Rhabditina</taxon>
        <taxon>Diplogasteromorpha</taxon>
        <taxon>Diplogasteroidea</taxon>
        <taxon>Neodiplogasteridae</taxon>
        <taxon>Pristionchus</taxon>
    </lineage>
</organism>
<gene>
    <name evidence="2" type="ORF">PFISCL1PPCAC_22616</name>
</gene>
<proteinExistence type="predicted"/>